<dbReference type="AlphaFoldDB" id="A0A343JF79"/>
<keyword evidence="4 9" id="KW-0028">Amino-acid biosynthesis</keyword>
<evidence type="ECO:0000256" key="7">
    <source>
        <dbReference type="ARBA" id="ARBA00023002"/>
    </source>
</evidence>
<name>A0A343JF79_9CLOT</name>
<evidence type="ECO:0000313" key="15">
    <source>
        <dbReference type="EMBL" id="ASW44187.1"/>
    </source>
</evidence>
<dbReference type="SUPFAM" id="SSF48179">
    <property type="entry name" value="6-phosphogluconate dehydrogenase C-terminal domain-like"/>
    <property type="match status" value="1"/>
</dbReference>
<dbReference type="InterPro" id="IPR008927">
    <property type="entry name" value="6-PGluconate_DH-like_C_sf"/>
</dbReference>
<gene>
    <name evidence="9" type="primary">proC</name>
    <name evidence="15" type="ORF">BEN51_12185</name>
</gene>
<evidence type="ECO:0000256" key="2">
    <source>
        <dbReference type="ARBA" id="ARBA00005525"/>
    </source>
</evidence>
<dbReference type="PIRSF" id="PIRSF000193">
    <property type="entry name" value="Pyrrol-5-carb_rd"/>
    <property type="match status" value="1"/>
</dbReference>
<evidence type="ECO:0000256" key="1">
    <source>
        <dbReference type="ARBA" id="ARBA00004496"/>
    </source>
</evidence>
<keyword evidence="5 9" id="KW-0641">Proline biosynthesis</keyword>
<comment type="catalytic activity">
    <reaction evidence="9">
        <text>L-proline + NAD(+) = (S)-1-pyrroline-5-carboxylate + NADH + 2 H(+)</text>
        <dbReference type="Rhea" id="RHEA:14105"/>
        <dbReference type="ChEBI" id="CHEBI:15378"/>
        <dbReference type="ChEBI" id="CHEBI:17388"/>
        <dbReference type="ChEBI" id="CHEBI:57540"/>
        <dbReference type="ChEBI" id="CHEBI:57945"/>
        <dbReference type="ChEBI" id="CHEBI:60039"/>
        <dbReference type="EC" id="1.5.1.2"/>
    </reaction>
</comment>
<comment type="pathway">
    <text evidence="9 12">Amino-acid biosynthesis; L-proline biosynthesis; L-proline from L-glutamate 5-semialdehyde: step 1/1.</text>
</comment>
<evidence type="ECO:0000256" key="3">
    <source>
        <dbReference type="ARBA" id="ARBA00022490"/>
    </source>
</evidence>
<comment type="subcellular location">
    <subcellularLocation>
        <location evidence="1 9">Cytoplasm</location>
    </subcellularLocation>
</comment>
<dbReference type="Pfam" id="PF14748">
    <property type="entry name" value="P5CR_dimer"/>
    <property type="match status" value="1"/>
</dbReference>
<evidence type="ECO:0000256" key="5">
    <source>
        <dbReference type="ARBA" id="ARBA00022650"/>
    </source>
</evidence>
<dbReference type="InterPro" id="IPR053790">
    <property type="entry name" value="P5CR-like_CS"/>
</dbReference>
<dbReference type="NCBIfam" id="TIGR00112">
    <property type="entry name" value="proC"/>
    <property type="match status" value="1"/>
</dbReference>
<dbReference type="HAMAP" id="MF_01925">
    <property type="entry name" value="P5C_reductase"/>
    <property type="match status" value="1"/>
</dbReference>
<dbReference type="PROSITE" id="PS00521">
    <property type="entry name" value="P5CR"/>
    <property type="match status" value="1"/>
</dbReference>
<dbReference type="Gene3D" id="1.10.3730.10">
    <property type="entry name" value="ProC C-terminal domain-like"/>
    <property type="match status" value="1"/>
</dbReference>
<evidence type="ECO:0000256" key="4">
    <source>
        <dbReference type="ARBA" id="ARBA00022605"/>
    </source>
</evidence>
<accession>A0A343JF79</accession>
<evidence type="ECO:0000313" key="16">
    <source>
        <dbReference type="Proteomes" id="UP000264883"/>
    </source>
</evidence>
<protein>
    <recommendedName>
        <fullName evidence="9 10">Pyrroline-5-carboxylate reductase</fullName>
        <shortName evidence="9">P5C reductase</shortName>
        <shortName evidence="9">P5CR</shortName>
        <ecNumber evidence="9 10">1.5.1.2</ecNumber>
    </recommendedName>
    <alternativeName>
        <fullName evidence="9">PCA reductase</fullName>
    </alternativeName>
</protein>
<dbReference type="UniPathway" id="UPA00098">
    <property type="reaction ID" value="UER00361"/>
</dbReference>
<dbReference type="InterPro" id="IPR036291">
    <property type="entry name" value="NAD(P)-bd_dom_sf"/>
</dbReference>
<dbReference type="GO" id="GO:0004735">
    <property type="term" value="F:pyrroline-5-carboxylate reductase activity"/>
    <property type="evidence" value="ECO:0007669"/>
    <property type="project" value="UniProtKB-UniRule"/>
</dbReference>
<proteinExistence type="inferred from homology"/>
<feature type="domain" description="Pyrroline-5-carboxylate reductase catalytic N-terminal" evidence="13">
    <location>
        <begin position="5"/>
        <end position="98"/>
    </location>
</feature>
<evidence type="ECO:0000256" key="9">
    <source>
        <dbReference type="HAMAP-Rule" id="MF_01925"/>
    </source>
</evidence>
<feature type="domain" description="Pyrroline-5-carboxylate reductase dimerisation" evidence="14">
    <location>
        <begin position="161"/>
        <end position="265"/>
    </location>
</feature>
<comment type="catalytic activity">
    <reaction evidence="9 12">
        <text>L-proline + NADP(+) = (S)-1-pyrroline-5-carboxylate + NADPH + 2 H(+)</text>
        <dbReference type="Rhea" id="RHEA:14109"/>
        <dbReference type="ChEBI" id="CHEBI:15378"/>
        <dbReference type="ChEBI" id="CHEBI:17388"/>
        <dbReference type="ChEBI" id="CHEBI:57783"/>
        <dbReference type="ChEBI" id="CHEBI:58349"/>
        <dbReference type="ChEBI" id="CHEBI:60039"/>
        <dbReference type="EC" id="1.5.1.2"/>
    </reaction>
</comment>
<dbReference type="SUPFAM" id="SSF51735">
    <property type="entry name" value="NAD(P)-binding Rossmann-fold domains"/>
    <property type="match status" value="1"/>
</dbReference>
<dbReference type="RefSeq" id="WP_119866311.1">
    <property type="nucleotide sequence ID" value="NZ_CP016786.1"/>
</dbReference>
<feature type="binding site" evidence="11">
    <location>
        <begin position="9"/>
        <end position="14"/>
    </location>
    <ligand>
        <name>NADP(+)</name>
        <dbReference type="ChEBI" id="CHEBI:58349"/>
    </ligand>
</feature>
<evidence type="ECO:0000256" key="12">
    <source>
        <dbReference type="RuleBase" id="RU003903"/>
    </source>
</evidence>
<dbReference type="InterPro" id="IPR029036">
    <property type="entry name" value="P5CR_dimer"/>
</dbReference>
<dbReference type="KEGG" id="cia:BEN51_12185"/>
<dbReference type="FunFam" id="1.10.3730.10:FF:000001">
    <property type="entry name" value="Pyrroline-5-carboxylate reductase"/>
    <property type="match status" value="1"/>
</dbReference>
<dbReference type="InterPro" id="IPR000304">
    <property type="entry name" value="Pyrroline-COOH_reductase"/>
</dbReference>
<dbReference type="Gene3D" id="3.40.50.720">
    <property type="entry name" value="NAD(P)-binding Rossmann-like Domain"/>
    <property type="match status" value="1"/>
</dbReference>
<evidence type="ECO:0000256" key="6">
    <source>
        <dbReference type="ARBA" id="ARBA00022857"/>
    </source>
</evidence>
<evidence type="ECO:0000259" key="14">
    <source>
        <dbReference type="Pfam" id="PF14748"/>
    </source>
</evidence>
<dbReference type="PANTHER" id="PTHR11645">
    <property type="entry name" value="PYRROLINE-5-CARBOXYLATE REDUCTASE"/>
    <property type="match status" value="1"/>
</dbReference>
<dbReference type="InterPro" id="IPR028939">
    <property type="entry name" value="P5C_Rdtase_cat_N"/>
</dbReference>
<keyword evidence="16" id="KW-1185">Reference proteome</keyword>
<dbReference type="Pfam" id="PF03807">
    <property type="entry name" value="F420_oxidored"/>
    <property type="match status" value="1"/>
</dbReference>
<comment type="similarity">
    <text evidence="2 9 12">Belongs to the pyrroline-5-carboxylate reductase family.</text>
</comment>
<keyword evidence="7 9" id="KW-0560">Oxidoreductase</keyword>
<reference evidence="15 16" key="1">
    <citation type="submission" date="2016-08" db="EMBL/GenBank/DDBJ databases">
        <title>Complete Genome Sequence Of The Indigo Reducing Clostridium isatidis DSM15098.</title>
        <authorList>
            <person name="Little G.T."/>
            <person name="Minton N.P."/>
        </authorList>
    </citation>
    <scope>NUCLEOTIDE SEQUENCE [LARGE SCALE GENOMIC DNA]</scope>
    <source>
        <strain evidence="15 16">DSM 15098</strain>
    </source>
</reference>
<keyword evidence="3 9" id="KW-0963">Cytoplasm</keyword>
<dbReference type="EMBL" id="CP016786">
    <property type="protein sequence ID" value="ASW44187.1"/>
    <property type="molecule type" value="Genomic_DNA"/>
</dbReference>
<evidence type="ECO:0000256" key="8">
    <source>
        <dbReference type="ARBA" id="ARBA00058118"/>
    </source>
</evidence>
<sequence>MRGKKLGFIGCGNMAGAILDGILESEVLKPSDIVVFDINTKVRERVIKKGIEVSESIKDLCKLSEKVLLGVKPNIIKNVLKEAGKALEGKAILSIVAGISSDTIKDWADTEVRVLRIMPNTPAMVGEGATVLCSDTTFTEEEKAEAEKIFKSIGIVEWLPEKMIDTVTGLSGGGPAYVAMFIEALADGAVLDGLSRATAYRLAAQTVLGSAKMILDGGMHPGALKDMVCSPGGTTIEGVKALEDGGLRSAVIQSVIDSSNKSRKLSEK</sequence>
<evidence type="ECO:0000259" key="13">
    <source>
        <dbReference type="Pfam" id="PF03807"/>
    </source>
</evidence>
<organism evidence="15 16">
    <name type="scientific">Clostridium isatidis</name>
    <dbReference type="NCBI Taxonomy" id="182773"/>
    <lineage>
        <taxon>Bacteria</taxon>
        <taxon>Bacillati</taxon>
        <taxon>Bacillota</taxon>
        <taxon>Clostridia</taxon>
        <taxon>Eubacteriales</taxon>
        <taxon>Clostridiaceae</taxon>
        <taxon>Clostridium</taxon>
    </lineage>
</organism>
<evidence type="ECO:0000256" key="11">
    <source>
        <dbReference type="PIRSR" id="PIRSR000193-1"/>
    </source>
</evidence>
<dbReference type="Proteomes" id="UP000264883">
    <property type="component" value="Chromosome"/>
</dbReference>
<evidence type="ECO:0000256" key="10">
    <source>
        <dbReference type="NCBIfam" id="TIGR00112"/>
    </source>
</evidence>
<keyword evidence="6 9" id="KW-0521">NADP</keyword>
<dbReference type="OrthoDB" id="9805754at2"/>
<comment type="function">
    <text evidence="8 9">Catalyzes the reduction of 1-pyrroline-5-carboxylate (PCA) to L-proline.</text>
</comment>
<dbReference type="GO" id="GO:0055129">
    <property type="term" value="P:L-proline biosynthetic process"/>
    <property type="evidence" value="ECO:0007669"/>
    <property type="project" value="UniProtKB-UniRule"/>
</dbReference>
<dbReference type="PANTHER" id="PTHR11645:SF0">
    <property type="entry name" value="PYRROLINE-5-CARBOXYLATE REDUCTASE 3"/>
    <property type="match status" value="1"/>
</dbReference>
<dbReference type="FunFam" id="3.40.50.720:FF:000190">
    <property type="entry name" value="Pyrroline-5-carboxylate reductase"/>
    <property type="match status" value="1"/>
</dbReference>
<dbReference type="GO" id="GO:0005737">
    <property type="term" value="C:cytoplasm"/>
    <property type="evidence" value="ECO:0007669"/>
    <property type="project" value="UniProtKB-SubCell"/>
</dbReference>
<dbReference type="EC" id="1.5.1.2" evidence="9 10"/>